<feature type="compositionally biased region" description="Basic and acidic residues" evidence="1">
    <location>
        <begin position="33"/>
        <end position="44"/>
    </location>
</feature>
<gene>
    <name evidence="2" type="ORF">ACMD2_09454</name>
</gene>
<reference evidence="2 3" key="1">
    <citation type="journal article" date="2016" name="DNA Res.">
        <title>The draft genome of MD-2 pineapple using hybrid error correction of long reads.</title>
        <authorList>
            <person name="Redwan R.M."/>
            <person name="Saidin A."/>
            <person name="Kumar S.V."/>
        </authorList>
    </citation>
    <scope>NUCLEOTIDE SEQUENCE [LARGE SCALE GENOMIC DNA]</scope>
    <source>
        <strain evidence="3">cv. MD2</strain>
        <tissue evidence="2">Leaf</tissue>
    </source>
</reference>
<feature type="region of interest" description="Disordered" evidence="1">
    <location>
        <begin position="57"/>
        <end position="100"/>
    </location>
</feature>
<evidence type="ECO:0000313" key="3">
    <source>
        <dbReference type="Proteomes" id="UP000092600"/>
    </source>
</evidence>
<name>A0A199VQB7_ANACO</name>
<feature type="compositionally biased region" description="Basic and acidic residues" evidence="1">
    <location>
        <begin position="61"/>
        <end position="100"/>
    </location>
</feature>
<dbReference type="EMBL" id="LSRQ01001133">
    <property type="protein sequence ID" value="OAY79111.1"/>
    <property type="molecule type" value="Genomic_DNA"/>
</dbReference>
<dbReference type="Proteomes" id="UP000092600">
    <property type="component" value="Unassembled WGS sequence"/>
</dbReference>
<evidence type="ECO:0000256" key="1">
    <source>
        <dbReference type="SAM" id="MobiDB-lite"/>
    </source>
</evidence>
<dbReference type="AlphaFoldDB" id="A0A199VQB7"/>
<accession>A0A199VQB7</accession>
<proteinExistence type="predicted"/>
<comment type="caution">
    <text evidence="2">The sequence shown here is derived from an EMBL/GenBank/DDBJ whole genome shotgun (WGS) entry which is preliminary data.</text>
</comment>
<feature type="region of interest" description="Disordered" evidence="1">
    <location>
        <begin position="25"/>
        <end position="44"/>
    </location>
</feature>
<evidence type="ECO:0000313" key="2">
    <source>
        <dbReference type="EMBL" id="OAY79111.1"/>
    </source>
</evidence>
<protein>
    <submittedName>
        <fullName evidence="2">Uncharacterized protein</fullName>
    </submittedName>
</protein>
<sequence length="100" mass="11398">MTAGNMVNSRRSVIADLGPEFVDENAAGGVADKGAEGRDEAGEALHVRRERRLLDAVPRNARVDRHVGDRDRRRHADEAHQRRDRREAPSRRDYRRGCRT</sequence>
<organism evidence="2 3">
    <name type="scientific">Ananas comosus</name>
    <name type="common">Pineapple</name>
    <name type="synonym">Ananas ananas</name>
    <dbReference type="NCBI Taxonomy" id="4615"/>
    <lineage>
        <taxon>Eukaryota</taxon>
        <taxon>Viridiplantae</taxon>
        <taxon>Streptophyta</taxon>
        <taxon>Embryophyta</taxon>
        <taxon>Tracheophyta</taxon>
        <taxon>Spermatophyta</taxon>
        <taxon>Magnoliopsida</taxon>
        <taxon>Liliopsida</taxon>
        <taxon>Poales</taxon>
        <taxon>Bromeliaceae</taxon>
        <taxon>Bromelioideae</taxon>
        <taxon>Ananas</taxon>
    </lineage>
</organism>